<dbReference type="Proteomes" id="UP000320791">
    <property type="component" value="Unassembled WGS sequence"/>
</dbReference>
<dbReference type="PANTHER" id="PTHR40254">
    <property type="entry name" value="BLR0577 PROTEIN"/>
    <property type="match status" value="1"/>
</dbReference>
<feature type="domain" description="FAD-dependent urate hydroxylase HpyO/Asp monooxygenase CreE-like FAD/NAD(P)-binding" evidence="1">
    <location>
        <begin position="4"/>
        <end position="154"/>
    </location>
</feature>
<protein>
    <submittedName>
        <fullName evidence="2">Exopolyphosphatase</fullName>
    </submittedName>
</protein>
<dbReference type="Pfam" id="PF13454">
    <property type="entry name" value="NAD_binding_9"/>
    <property type="match status" value="1"/>
</dbReference>
<dbReference type="OrthoDB" id="3653265at2"/>
<keyword evidence="3" id="KW-1185">Reference proteome</keyword>
<evidence type="ECO:0000259" key="1">
    <source>
        <dbReference type="Pfam" id="PF13454"/>
    </source>
</evidence>
<dbReference type="RefSeq" id="WP_146324121.1">
    <property type="nucleotide sequence ID" value="NZ_BAABLR010000074.1"/>
</dbReference>
<name>A0A5C5UK89_9CORY</name>
<organism evidence="2 3">
    <name type="scientific">Corynebacterium canis</name>
    <dbReference type="NCBI Taxonomy" id="679663"/>
    <lineage>
        <taxon>Bacteria</taxon>
        <taxon>Bacillati</taxon>
        <taxon>Actinomycetota</taxon>
        <taxon>Actinomycetes</taxon>
        <taxon>Mycobacteriales</taxon>
        <taxon>Corynebacteriaceae</taxon>
        <taxon>Corynebacterium</taxon>
    </lineage>
</organism>
<proteinExistence type="predicted"/>
<sequence>MEIAIIGGGPRGISILERLTAVPPAEPLRIHFIDAMQPGAGEIWRTDQTRILCMNTLAGEVTLFTEPGASVRLPVREGPTLFEWAGGAWPAGSHPERAVYGEYLRWVYAWVLEHLPDHVTVIEHTDRVVRIEGETLELASGRSITASRIVYAGGWLRTEDTPVPRRVAPDNPVDQDYSGIPAGANVLVRGLGMGFFDTMALLTLGRGGRFTEAGGGKLRYVASGRAPRLIVTSRRGYPFLPKPEYGGELPPPAVLANTRRVTRELRDRPSIDFGAEVLPAIMEDARLAYDPQASAAEFAQVLERVAAPWGAPGTLESITELIADGLREDIAEAARGAASPLKSALREIGAARKSITLLGAGGRYTPDSMRSTFKDFMAFARLVGFGPPAFRSRELLALVEAGIVRFAGRAESLSGSFSLRSRDLTQPVHAEYLIEARLPAPDIRRTADPVLRDLLEQGRIRPFCLSNGSPTASIDVEISTGRVIHRDGTVDEALHMAGIPLNTLIGFTTISPVPGTDAPMLQETDRVARSLLGWQG</sequence>
<dbReference type="InterPro" id="IPR052189">
    <property type="entry name" value="L-asp_N-monooxygenase_NS-form"/>
</dbReference>
<comment type="caution">
    <text evidence="2">The sequence shown here is derived from an EMBL/GenBank/DDBJ whole genome shotgun (WGS) entry which is preliminary data.</text>
</comment>
<dbReference type="SUPFAM" id="SSF51905">
    <property type="entry name" value="FAD/NAD(P)-binding domain"/>
    <property type="match status" value="1"/>
</dbReference>
<reference evidence="2 3" key="1">
    <citation type="submission" date="2019-08" db="EMBL/GenBank/DDBJ databases">
        <authorList>
            <person name="Lei W."/>
        </authorList>
    </citation>
    <scope>NUCLEOTIDE SEQUENCE [LARGE SCALE GENOMIC DNA]</scope>
    <source>
        <strain evidence="2 3">CCUG 58627</strain>
    </source>
</reference>
<dbReference type="InterPro" id="IPR036188">
    <property type="entry name" value="FAD/NAD-bd_sf"/>
</dbReference>
<dbReference type="PANTHER" id="PTHR40254:SF1">
    <property type="entry name" value="BLR0577 PROTEIN"/>
    <property type="match status" value="1"/>
</dbReference>
<dbReference type="AlphaFoldDB" id="A0A5C5UK89"/>
<accession>A0A5C5UK89</accession>
<dbReference type="InterPro" id="IPR038732">
    <property type="entry name" value="HpyO/CreE_NAD-binding"/>
</dbReference>
<evidence type="ECO:0000313" key="2">
    <source>
        <dbReference type="EMBL" id="TWT26506.1"/>
    </source>
</evidence>
<dbReference type="EMBL" id="VOHM01000009">
    <property type="protein sequence ID" value="TWT26506.1"/>
    <property type="molecule type" value="Genomic_DNA"/>
</dbReference>
<evidence type="ECO:0000313" key="3">
    <source>
        <dbReference type="Proteomes" id="UP000320791"/>
    </source>
</evidence>
<gene>
    <name evidence="2" type="ORF">FRX94_05450</name>
</gene>